<dbReference type="Proteomes" id="UP000254330">
    <property type="component" value="Unassembled WGS sequence"/>
</dbReference>
<keyword evidence="1" id="KW-0812">Transmembrane</keyword>
<keyword evidence="5" id="KW-1185">Reference proteome</keyword>
<evidence type="ECO:0000256" key="1">
    <source>
        <dbReference type="SAM" id="Phobius"/>
    </source>
</evidence>
<evidence type="ECO:0000313" key="3">
    <source>
        <dbReference type="EMBL" id="TDR38322.1"/>
    </source>
</evidence>
<keyword evidence="1" id="KW-0472">Membrane</keyword>
<protein>
    <submittedName>
        <fullName evidence="2">Uncharacterized protein</fullName>
    </submittedName>
</protein>
<proteinExistence type="predicted"/>
<name>A0A8B4Q5T0_9BACL</name>
<organism evidence="2 4">
    <name type="scientific">Kurthia zopfii</name>
    <dbReference type="NCBI Taxonomy" id="1650"/>
    <lineage>
        <taxon>Bacteria</taxon>
        <taxon>Bacillati</taxon>
        <taxon>Bacillota</taxon>
        <taxon>Bacilli</taxon>
        <taxon>Bacillales</taxon>
        <taxon>Caryophanaceae</taxon>
        <taxon>Kurthia</taxon>
    </lineage>
</organism>
<dbReference type="Proteomes" id="UP000294641">
    <property type="component" value="Unassembled WGS sequence"/>
</dbReference>
<dbReference type="EMBL" id="UGNP01000001">
    <property type="protein sequence ID" value="STX08639.1"/>
    <property type="molecule type" value="Genomic_DNA"/>
</dbReference>
<sequence length="62" mass="7106">MKYSLGNLLIGGFVGILIVTFAEYLFYGEFSTRGLIISIFTVLLIYLAIFIFQYQKKVKKSD</sequence>
<reference evidence="3 5" key="2">
    <citation type="submission" date="2019-03" db="EMBL/GenBank/DDBJ databases">
        <title>Genomic Encyclopedia of Type Strains, Phase IV (KMG-IV): sequencing the most valuable type-strain genomes for metagenomic binning, comparative biology and taxonomic classification.</title>
        <authorList>
            <person name="Goeker M."/>
        </authorList>
    </citation>
    <scope>NUCLEOTIDE SEQUENCE [LARGE SCALE GENOMIC DNA]</scope>
    <source>
        <strain evidence="3 5">DSM 20580</strain>
    </source>
</reference>
<dbReference type="RefSeq" id="WP_109349689.1">
    <property type="nucleotide sequence ID" value="NZ_BJUE01000012.1"/>
</dbReference>
<dbReference type="EMBL" id="SNZG01000017">
    <property type="protein sequence ID" value="TDR38322.1"/>
    <property type="molecule type" value="Genomic_DNA"/>
</dbReference>
<dbReference type="AlphaFoldDB" id="A0A8B4Q5T0"/>
<comment type="caution">
    <text evidence="2">The sequence shown here is derived from an EMBL/GenBank/DDBJ whole genome shotgun (WGS) entry which is preliminary data.</text>
</comment>
<reference evidence="2 4" key="1">
    <citation type="submission" date="2018-06" db="EMBL/GenBank/DDBJ databases">
        <authorList>
            <consortium name="Pathogen Informatics"/>
            <person name="Doyle S."/>
        </authorList>
    </citation>
    <scope>NUCLEOTIDE SEQUENCE [LARGE SCALE GENOMIC DNA]</scope>
    <source>
        <strain evidence="2 4">NCTC10597</strain>
    </source>
</reference>
<evidence type="ECO:0000313" key="2">
    <source>
        <dbReference type="EMBL" id="STX08639.1"/>
    </source>
</evidence>
<accession>A0A8B4Q5T0</accession>
<gene>
    <name evidence="3" type="ORF">DFR61_11752</name>
    <name evidence="2" type="ORF">NCTC10597_00305</name>
</gene>
<evidence type="ECO:0000313" key="5">
    <source>
        <dbReference type="Proteomes" id="UP000294641"/>
    </source>
</evidence>
<feature type="transmembrane region" description="Helical" evidence="1">
    <location>
        <begin position="7"/>
        <end position="27"/>
    </location>
</feature>
<feature type="transmembrane region" description="Helical" evidence="1">
    <location>
        <begin position="33"/>
        <end position="52"/>
    </location>
</feature>
<keyword evidence="1" id="KW-1133">Transmembrane helix</keyword>
<evidence type="ECO:0000313" key="4">
    <source>
        <dbReference type="Proteomes" id="UP000254330"/>
    </source>
</evidence>